<accession>A0AAD7AL59</accession>
<comment type="caution">
    <text evidence="2">The sequence shown here is derived from an EMBL/GenBank/DDBJ whole genome shotgun (WGS) entry which is preliminary data.</text>
</comment>
<evidence type="ECO:0000313" key="2">
    <source>
        <dbReference type="EMBL" id="KAJ7362266.1"/>
    </source>
</evidence>
<organism evidence="2 3">
    <name type="scientific">Mycena albidolilacea</name>
    <dbReference type="NCBI Taxonomy" id="1033008"/>
    <lineage>
        <taxon>Eukaryota</taxon>
        <taxon>Fungi</taxon>
        <taxon>Dikarya</taxon>
        <taxon>Basidiomycota</taxon>
        <taxon>Agaricomycotina</taxon>
        <taxon>Agaricomycetes</taxon>
        <taxon>Agaricomycetidae</taxon>
        <taxon>Agaricales</taxon>
        <taxon>Marasmiineae</taxon>
        <taxon>Mycenaceae</taxon>
        <taxon>Mycena</taxon>
    </lineage>
</organism>
<keyword evidence="1" id="KW-0812">Transmembrane</keyword>
<evidence type="ECO:0000313" key="3">
    <source>
        <dbReference type="Proteomes" id="UP001218218"/>
    </source>
</evidence>
<sequence>MKALDSCFPLIPPSFLLFREFAICVSLSFIIVLGIIHCLLHLLHAAVASGLALRSPALAKFLPSSAAQTAQHISHIHAHLFVIFKITVASSVLVFALREIGAAVAGWWGVAMDSLDENDDLEVGNRKPAVGEPSSTLLRMDEKKRHRHLGGIPYPNNTVIF</sequence>
<dbReference type="AlphaFoldDB" id="A0AAD7AL59"/>
<feature type="transmembrane region" description="Helical" evidence="1">
    <location>
        <begin position="76"/>
        <end position="97"/>
    </location>
</feature>
<dbReference type="EMBL" id="JARIHO010000004">
    <property type="protein sequence ID" value="KAJ7362266.1"/>
    <property type="molecule type" value="Genomic_DNA"/>
</dbReference>
<name>A0AAD7AL59_9AGAR</name>
<keyword evidence="1" id="KW-0472">Membrane</keyword>
<keyword evidence="3" id="KW-1185">Reference proteome</keyword>
<gene>
    <name evidence="2" type="ORF">DFH08DRAFT_321312</name>
</gene>
<proteinExistence type="predicted"/>
<dbReference type="Proteomes" id="UP001218218">
    <property type="component" value="Unassembled WGS sequence"/>
</dbReference>
<protein>
    <submittedName>
        <fullName evidence="2">Uncharacterized protein</fullName>
    </submittedName>
</protein>
<feature type="transmembrane region" description="Helical" evidence="1">
    <location>
        <begin position="21"/>
        <end position="43"/>
    </location>
</feature>
<reference evidence="2" key="1">
    <citation type="submission" date="2023-03" db="EMBL/GenBank/DDBJ databases">
        <title>Massive genome expansion in bonnet fungi (Mycena s.s.) driven by repeated elements and novel gene families across ecological guilds.</title>
        <authorList>
            <consortium name="Lawrence Berkeley National Laboratory"/>
            <person name="Harder C.B."/>
            <person name="Miyauchi S."/>
            <person name="Viragh M."/>
            <person name="Kuo A."/>
            <person name="Thoen E."/>
            <person name="Andreopoulos B."/>
            <person name="Lu D."/>
            <person name="Skrede I."/>
            <person name="Drula E."/>
            <person name="Henrissat B."/>
            <person name="Morin E."/>
            <person name="Kohler A."/>
            <person name="Barry K."/>
            <person name="LaButti K."/>
            <person name="Morin E."/>
            <person name="Salamov A."/>
            <person name="Lipzen A."/>
            <person name="Mereny Z."/>
            <person name="Hegedus B."/>
            <person name="Baldrian P."/>
            <person name="Stursova M."/>
            <person name="Weitz H."/>
            <person name="Taylor A."/>
            <person name="Grigoriev I.V."/>
            <person name="Nagy L.G."/>
            <person name="Martin F."/>
            <person name="Kauserud H."/>
        </authorList>
    </citation>
    <scope>NUCLEOTIDE SEQUENCE</scope>
    <source>
        <strain evidence="2">CBHHK002</strain>
    </source>
</reference>
<keyword evidence="1" id="KW-1133">Transmembrane helix</keyword>
<evidence type="ECO:0000256" key="1">
    <source>
        <dbReference type="SAM" id="Phobius"/>
    </source>
</evidence>